<feature type="compositionally biased region" description="Basic and acidic residues" evidence="8">
    <location>
        <begin position="478"/>
        <end position="488"/>
    </location>
</feature>
<dbReference type="InterPro" id="IPR050756">
    <property type="entry name" value="CSN3"/>
</dbReference>
<comment type="similarity">
    <text evidence="3">Belongs to the CSN3 family.</text>
</comment>
<keyword evidence="11" id="KW-1185">Reference proteome</keyword>
<dbReference type="PANTHER" id="PTHR10758">
    <property type="entry name" value="26S PROTEASOME NON-ATPASE REGULATORY SUBUNIT 3/COP9 SIGNALOSOME COMPLEX SUBUNIT 3"/>
    <property type="match status" value="1"/>
</dbReference>
<evidence type="ECO:0000259" key="9">
    <source>
        <dbReference type="SMART" id="SM00088"/>
    </source>
</evidence>
<comment type="subcellular location">
    <subcellularLocation>
        <location evidence="2">Cytoplasm</location>
    </subcellularLocation>
    <subcellularLocation>
        <location evidence="1">Nucleus</location>
    </subcellularLocation>
</comment>
<comment type="caution">
    <text evidence="10">The sequence shown here is derived from an EMBL/GenBank/DDBJ whole genome shotgun (WGS) entry which is preliminary data.</text>
</comment>
<dbReference type="SMART" id="SM00088">
    <property type="entry name" value="PINT"/>
    <property type="match status" value="1"/>
</dbReference>
<dbReference type="InterPro" id="IPR000717">
    <property type="entry name" value="PCI_dom"/>
</dbReference>
<keyword evidence="6" id="KW-0736">Signalosome</keyword>
<evidence type="ECO:0000256" key="1">
    <source>
        <dbReference type="ARBA" id="ARBA00004123"/>
    </source>
</evidence>
<proteinExistence type="inferred from homology"/>
<keyword evidence="7" id="KW-0539">Nucleus</keyword>
<dbReference type="PANTHER" id="PTHR10758:SF1">
    <property type="entry name" value="COP9 SIGNALOSOME COMPLEX SUBUNIT 3"/>
    <property type="match status" value="1"/>
</dbReference>
<protein>
    <recommendedName>
        <fullName evidence="4">COP9 signalosome complex subunit 3</fullName>
    </recommendedName>
</protein>
<feature type="region of interest" description="Disordered" evidence="8">
    <location>
        <begin position="478"/>
        <end position="506"/>
    </location>
</feature>
<evidence type="ECO:0000313" key="10">
    <source>
        <dbReference type="EMBL" id="KAF2835018.1"/>
    </source>
</evidence>
<evidence type="ECO:0000256" key="4">
    <source>
        <dbReference type="ARBA" id="ARBA00014878"/>
    </source>
</evidence>
<reference evidence="10" key="1">
    <citation type="journal article" date="2020" name="Stud. Mycol.">
        <title>101 Dothideomycetes genomes: a test case for predicting lifestyles and emergence of pathogens.</title>
        <authorList>
            <person name="Haridas S."/>
            <person name="Albert R."/>
            <person name="Binder M."/>
            <person name="Bloem J."/>
            <person name="Labutti K."/>
            <person name="Salamov A."/>
            <person name="Andreopoulos B."/>
            <person name="Baker S."/>
            <person name="Barry K."/>
            <person name="Bills G."/>
            <person name="Bluhm B."/>
            <person name="Cannon C."/>
            <person name="Castanera R."/>
            <person name="Culley D."/>
            <person name="Daum C."/>
            <person name="Ezra D."/>
            <person name="Gonzalez J."/>
            <person name="Henrissat B."/>
            <person name="Kuo A."/>
            <person name="Liang C."/>
            <person name="Lipzen A."/>
            <person name="Lutzoni F."/>
            <person name="Magnuson J."/>
            <person name="Mondo S."/>
            <person name="Nolan M."/>
            <person name="Ohm R."/>
            <person name="Pangilinan J."/>
            <person name="Park H.-J."/>
            <person name="Ramirez L."/>
            <person name="Alfaro M."/>
            <person name="Sun H."/>
            <person name="Tritt A."/>
            <person name="Yoshinaga Y."/>
            <person name="Zwiers L.-H."/>
            <person name="Turgeon B."/>
            <person name="Goodwin S."/>
            <person name="Spatafora J."/>
            <person name="Crous P."/>
            <person name="Grigoriev I."/>
        </authorList>
    </citation>
    <scope>NUCLEOTIDE SEQUENCE</scope>
    <source>
        <strain evidence="10">CBS 101060</strain>
    </source>
</reference>
<gene>
    <name evidence="10" type="ORF">M501DRAFT_1020231</name>
</gene>
<feature type="domain" description="PCI" evidence="9">
    <location>
        <begin position="360"/>
        <end position="453"/>
    </location>
</feature>
<keyword evidence="5" id="KW-0963">Cytoplasm</keyword>
<evidence type="ECO:0000256" key="5">
    <source>
        <dbReference type="ARBA" id="ARBA00022490"/>
    </source>
</evidence>
<dbReference type="GO" id="GO:0005737">
    <property type="term" value="C:cytoplasm"/>
    <property type="evidence" value="ECO:0007669"/>
    <property type="project" value="UniProtKB-SubCell"/>
</dbReference>
<evidence type="ECO:0000256" key="7">
    <source>
        <dbReference type="ARBA" id="ARBA00023242"/>
    </source>
</evidence>
<dbReference type="Pfam" id="PF01399">
    <property type="entry name" value="PCI"/>
    <property type="match status" value="1"/>
</dbReference>
<accession>A0A9P4VL01</accession>
<evidence type="ECO:0000256" key="3">
    <source>
        <dbReference type="ARBA" id="ARBA00007084"/>
    </source>
</evidence>
<evidence type="ECO:0000256" key="6">
    <source>
        <dbReference type="ARBA" id="ARBA00022790"/>
    </source>
</evidence>
<organism evidence="10 11">
    <name type="scientific">Patellaria atrata CBS 101060</name>
    <dbReference type="NCBI Taxonomy" id="1346257"/>
    <lineage>
        <taxon>Eukaryota</taxon>
        <taxon>Fungi</taxon>
        <taxon>Dikarya</taxon>
        <taxon>Ascomycota</taxon>
        <taxon>Pezizomycotina</taxon>
        <taxon>Dothideomycetes</taxon>
        <taxon>Dothideomycetes incertae sedis</taxon>
        <taxon>Patellariales</taxon>
        <taxon>Patellariaceae</taxon>
        <taxon>Patellaria</taxon>
    </lineage>
</organism>
<dbReference type="InterPro" id="IPR055089">
    <property type="entry name" value="COP9_N"/>
</dbReference>
<dbReference type="Pfam" id="PF22788">
    <property type="entry name" value="COP9_hel_rpt"/>
    <property type="match status" value="1"/>
</dbReference>
<evidence type="ECO:0000313" key="11">
    <source>
        <dbReference type="Proteomes" id="UP000799429"/>
    </source>
</evidence>
<dbReference type="EMBL" id="MU006112">
    <property type="protein sequence ID" value="KAF2835018.1"/>
    <property type="molecule type" value="Genomic_DNA"/>
</dbReference>
<evidence type="ECO:0000256" key="2">
    <source>
        <dbReference type="ARBA" id="ARBA00004496"/>
    </source>
</evidence>
<evidence type="ECO:0000256" key="8">
    <source>
        <dbReference type="SAM" id="MobiDB-lite"/>
    </source>
</evidence>
<dbReference type="Proteomes" id="UP000799429">
    <property type="component" value="Unassembled WGS sequence"/>
</dbReference>
<dbReference type="GO" id="GO:0008180">
    <property type="term" value="C:COP9 signalosome"/>
    <property type="evidence" value="ECO:0007669"/>
    <property type="project" value="UniProtKB-KW"/>
</dbReference>
<dbReference type="AlphaFoldDB" id="A0A9P4VL01"/>
<dbReference type="GO" id="GO:0006511">
    <property type="term" value="P:ubiquitin-dependent protein catabolic process"/>
    <property type="evidence" value="ECO:0007669"/>
    <property type="project" value="TreeGrafter"/>
</dbReference>
<feature type="compositionally biased region" description="Acidic residues" evidence="8">
    <location>
        <begin position="497"/>
        <end position="506"/>
    </location>
</feature>
<name>A0A9P4VL01_9PEZI</name>
<dbReference type="OrthoDB" id="29061at2759"/>
<sequence>MADLVPMMLSFPPETVVAPSEYDRQIRALISNLSNIPGSTFAKGAGAERDLLDVLNPAVNSIPYLYVLLAQIHSHGDRPKHLKHVADAVKPDSLLWARIAHFLEVFDPIQIRYVGQEYRRLLDFVALVASLCNSYLAGVIPIRSAMMRLDPMTGTFTSNHITFLRLCMQGRLYSETLPILDNEIHSFPAAPIPNIDGQFPCNDYLLSNGYITTRSNISEKLTSLDVQEYYVLGANAYLGLRNYKRAIQFLEHVLVYPTQNVATGLMVEAYRKWLVLCCLVEGRSLPIPRTANGAAVKSMRAVSKAYEGLVEAFASGSMPRLLSEMSAGEQLWRDVSLYPAHMRPDLKASANVIEKDGNAGLVQQLIPSLTLFTLRNLSKTYAALPFTKLAPMLNQSPVQAESYIQTLIDAGQLAASISSPSPDPPAVLRFHGDTETRSEEELYEELAKQTERTNRVAEWVRQADLRLSLSKEYVEFMRRKKREGKEGSEPMDTTWPDQDEDMMADL</sequence>